<name>K0CAW5_ALCDB</name>
<dbReference type="AlphaFoldDB" id="K0CAW5"/>
<dbReference type="InterPro" id="IPR016032">
    <property type="entry name" value="Sig_transdc_resp-reg_C-effctor"/>
</dbReference>
<keyword evidence="2" id="KW-0238">DNA-binding</keyword>
<dbReference type="PATRIC" id="fig|930169.3.peg.331"/>
<accession>K0CAW5</accession>
<dbReference type="KEGG" id="adi:B5T_00344"/>
<dbReference type="SMART" id="SM00421">
    <property type="entry name" value="HTH_LUXR"/>
    <property type="match status" value="1"/>
</dbReference>
<dbReference type="STRING" id="930169.B5T_00344"/>
<evidence type="ECO:0000256" key="1">
    <source>
        <dbReference type="ARBA" id="ARBA00023015"/>
    </source>
</evidence>
<sequence length="231" mass="25317">MYPPFLTSPIYQSALQPQGFQDGMTIELGFPGNYLGLAHFSSCQAGVFGHRARTLARGAQLLLESALREQLPDAHAVGSTILRFAPCAGQHLRIMQPSSNFDNERLAQCVAATKGDTLSCFWLERRRTFRLHAQRTGNGEILVTLTPASLPMAMTSAEMRVLSWLVAGLGDRDIARHLCLSARTVNSHVASLLRRMCVQRRTQVAARAAANNWFVPDPRGYILSSVPGLGN</sequence>
<dbReference type="SUPFAM" id="SSF46894">
    <property type="entry name" value="C-terminal effector domain of the bipartite response regulators"/>
    <property type="match status" value="1"/>
</dbReference>
<dbReference type="CDD" id="cd06170">
    <property type="entry name" value="LuxR_C_like"/>
    <property type="match status" value="1"/>
</dbReference>
<dbReference type="PANTHER" id="PTHR44688">
    <property type="entry name" value="DNA-BINDING TRANSCRIPTIONAL ACTIVATOR DEVR_DOSR"/>
    <property type="match status" value="1"/>
</dbReference>
<keyword evidence="1" id="KW-0805">Transcription regulation</keyword>
<keyword evidence="3" id="KW-0804">Transcription</keyword>
<proteinExistence type="predicted"/>
<dbReference type="InterPro" id="IPR036388">
    <property type="entry name" value="WH-like_DNA-bd_sf"/>
</dbReference>
<dbReference type="Proteomes" id="UP000006286">
    <property type="component" value="Chromosome"/>
</dbReference>
<dbReference type="Pfam" id="PF00196">
    <property type="entry name" value="GerE"/>
    <property type="match status" value="1"/>
</dbReference>
<keyword evidence="6" id="KW-1185">Reference proteome</keyword>
<reference evidence="5 6" key="1">
    <citation type="journal article" date="2012" name="J. Bacteriol.">
        <title>Complete genome sequence of Alcanivorax dieselolei type strain B5.</title>
        <authorList>
            <person name="Lai Q."/>
            <person name="Li W."/>
            <person name="Shao Z."/>
        </authorList>
    </citation>
    <scope>NUCLEOTIDE SEQUENCE [LARGE SCALE GENOMIC DNA]</scope>
    <source>
        <strain evidence="6">DSM 16502 / CGMCC 1.3690 / B-5</strain>
    </source>
</reference>
<organism evidence="5 6">
    <name type="scientific">Alcanivorax dieselolei (strain DSM 16502 / CGMCC 1.3690 / MCCC 1A00001 / B-5)</name>
    <name type="common">Alloalcanivorax dieselolei</name>
    <dbReference type="NCBI Taxonomy" id="930169"/>
    <lineage>
        <taxon>Bacteria</taxon>
        <taxon>Pseudomonadati</taxon>
        <taxon>Pseudomonadota</taxon>
        <taxon>Gammaproteobacteria</taxon>
        <taxon>Oceanospirillales</taxon>
        <taxon>Alcanivoracaceae</taxon>
        <taxon>Alloalcanivorax</taxon>
    </lineage>
</organism>
<evidence type="ECO:0000313" key="5">
    <source>
        <dbReference type="EMBL" id="AFT68631.1"/>
    </source>
</evidence>
<gene>
    <name evidence="5" type="ordered locus">B5T_00344</name>
</gene>
<dbReference type="PRINTS" id="PR00038">
    <property type="entry name" value="HTHLUXR"/>
</dbReference>
<dbReference type="InterPro" id="IPR000792">
    <property type="entry name" value="Tscrpt_reg_LuxR_C"/>
</dbReference>
<evidence type="ECO:0000256" key="2">
    <source>
        <dbReference type="ARBA" id="ARBA00023125"/>
    </source>
</evidence>
<dbReference type="HOGENOM" id="CLU_1197760_0_0_6"/>
<dbReference type="GO" id="GO:0003677">
    <property type="term" value="F:DNA binding"/>
    <property type="evidence" value="ECO:0007669"/>
    <property type="project" value="UniProtKB-KW"/>
</dbReference>
<evidence type="ECO:0000313" key="6">
    <source>
        <dbReference type="Proteomes" id="UP000006286"/>
    </source>
</evidence>
<dbReference type="PROSITE" id="PS50043">
    <property type="entry name" value="HTH_LUXR_2"/>
    <property type="match status" value="1"/>
</dbReference>
<dbReference type="Gene3D" id="1.10.10.10">
    <property type="entry name" value="Winged helix-like DNA-binding domain superfamily/Winged helix DNA-binding domain"/>
    <property type="match status" value="1"/>
</dbReference>
<evidence type="ECO:0000259" key="4">
    <source>
        <dbReference type="PROSITE" id="PS50043"/>
    </source>
</evidence>
<protein>
    <submittedName>
        <fullName evidence="5">Regulatory protein, LuxR</fullName>
    </submittedName>
</protein>
<feature type="domain" description="HTH luxR-type" evidence="4">
    <location>
        <begin position="147"/>
        <end position="212"/>
    </location>
</feature>
<dbReference type="eggNOG" id="COG2197">
    <property type="taxonomic scope" value="Bacteria"/>
</dbReference>
<dbReference type="EMBL" id="CP003466">
    <property type="protein sequence ID" value="AFT68631.1"/>
    <property type="molecule type" value="Genomic_DNA"/>
</dbReference>
<dbReference type="PANTHER" id="PTHR44688:SF16">
    <property type="entry name" value="DNA-BINDING TRANSCRIPTIONAL ACTIVATOR DEVR_DOSR"/>
    <property type="match status" value="1"/>
</dbReference>
<dbReference type="GO" id="GO:0006355">
    <property type="term" value="P:regulation of DNA-templated transcription"/>
    <property type="evidence" value="ECO:0007669"/>
    <property type="project" value="InterPro"/>
</dbReference>
<evidence type="ECO:0000256" key="3">
    <source>
        <dbReference type="ARBA" id="ARBA00023163"/>
    </source>
</evidence>